<feature type="compositionally biased region" description="Basic and acidic residues" evidence="2">
    <location>
        <begin position="771"/>
        <end position="787"/>
    </location>
</feature>
<dbReference type="EnsemblProtists" id="EKX35227">
    <property type="protein sequence ID" value="EKX35227"/>
    <property type="gene ID" value="GUITHDRAFT_146637"/>
</dbReference>
<dbReference type="InterPro" id="IPR018490">
    <property type="entry name" value="cNMP-bd_dom_sf"/>
</dbReference>
<dbReference type="CDD" id="cd00038">
    <property type="entry name" value="CAP_ED"/>
    <property type="match status" value="1"/>
</dbReference>
<feature type="domain" description="EF-hand" evidence="4">
    <location>
        <begin position="61"/>
        <end position="96"/>
    </location>
</feature>
<dbReference type="Proteomes" id="UP000011087">
    <property type="component" value="Unassembled WGS sequence"/>
</dbReference>
<evidence type="ECO:0000313" key="7">
    <source>
        <dbReference type="Proteomes" id="UP000011087"/>
    </source>
</evidence>
<dbReference type="SUPFAM" id="SSF47473">
    <property type="entry name" value="EF-hand"/>
    <property type="match status" value="1"/>
</dbReference>
<feature type="region of interest" description="Disordered" evidence="2">
    <location>
        <begin position="758"/>
        <end position="789"/>
    </location>
</feature>
<feature type="compositionally biased region" description="Basic and acidic residues" evidence="2">
    <location>
        <begin position="628"/>
        <end position="645"/>
    </location>
</feature>
<evidence type="ECO:0000259" key="4">
    <source>
        <dbReference type="PROSITE" id="PS50222"/>
    </source>
</evidence>
<keyword evidence="7" id="KW-1185">Reference proteome</keyword>
<dbReference type="STRING" id="905079.L1IGL5"/>
<dbReference type="InterPro" id="IPR000595">
    <property type="entry name" value="cNMP-bd_dom"/>
</dbReference>
<dbReference type="Pfam" id="PF13499">
    <property type="entry name" value="EF-hand_7"/>
    <property type="match status" value="1"/>
</dbReference>
<feature type="compositionally biased region" description="Low complexity" evidence="2">
    <location>
        <begin position="363"/>
        <end position="386"/>
    </location>
</feature>
<dbReference type="SUPFAM" id="SSF51206">
    <property type="entry name" value="cAMP-binding domain-like"/>
    <property type="match status" value="1"/>
</dbReference>
<dbReference type="PaxDb" id="55529-EKX35227"/>
<evidence type="ECO:0000256" key="2">
    <source>
        <dbReference type="SAM" id="MobiDB-lite"/>
    </source>
</evidence>
<dbReference type="GO" id="GO:0005509">
    <property type="term" value="F:calcium ion binding"/>
    <property type="evidence" value="ECO:0007669"/>
    <property type="project" value="InterPro"/>
</dbReference>
<dbReference type="PANTHER" id="PTHR11635">
    <property type="entry name" value="CAMP-DEPENDENT PROTEIN KINASE REGULATORY CHAIN"/>
    <property type="match status" value="1"/>
</dbReference>
<dbReference type="Gene3D" id="2.60.120.10">
    <property type="entry name" value="Jelly Rolls"/>
    <property type="match status" value="1"/>
</dbReference>
<dbReference type="PANTHER" id="PTHR11635:SF152">
    <property type="entry name" value="CAMP-DEPENDENT PROTEIN KINASE TYPE I REGULATORY SUBUNIT-RELATED"/>
    <property type="match status" value="1"/>
</dbReference>
<evidence type="ECO:0000313" key="5">
    <source>
        <dbReference type="EMBL" id="EKX35227.1"/>
    </source>
</evidence>
<dbReference type="PROSITE" id="PS50222">
    <property type="entry name" value="EF_HAND_2"/>
    <property type="match status" value="1"/>
</dbReference>
<feature type="compositionally biased region" description="Pro residues" evidence="2">
    <location>
        <begin position="507"/>
        <end position="518"/>
    </location>
</feature>
<dbReference type="OrthoDB" id="186625at2759"/>
<reference evidence="5 7" key="1">
    <citation type="journal article" date="2012" name="Nature">
        <title>Algal genomes reveal evolutionary mosaicism and the fate of nucleomorphs.</title>
        <authorList>
            <consortium name="DOE Joint Genome Institute"/>
            <person name="Curtis B.A."/>
            <person name="Tanifuji G."/>
            <person name="Burki F."/>
            <person name="Gruber A."/>
            <person name="Irimia M."/>
            <person name="Maruyama S."/>
            <person name="Arias M.C."/>
            <person name="Ball S.G."/>
            <person name="Gile G.H."/>
            <person name="Hirakawa Y."/>
            <person name="Hopkins J.F."/>
            <person name="Kuo A."/>
            <person name="Rensing S.A."/>
            <person name="Schmutz J."/>
            <person name="Symeonidi A."/>
            <person name="Elias M."/>
            <person name="Eveleigh R.J."/>
            <person name="Herman E.K."/>
            <person name="Klute M.J."/>
            <person name="Nakayama T."/>
            <person name="Obornik M."/>
            <person name="Reyes-Prieto A."/>
            <person name="Armbrust E.V."/>
            <person name="Aves S.J."/>
            <person name="Beiko R.G."/>
            <person name="Coutinho P."/>
            <person name="Dacks J.B."/>
            <person name="Durnford D.G."/>
            <person name="Fast N.M."/>
            <person name="Green B.R."/>
            <person name="Grisdale C.J."/>
            <person name="Hempel F."/>
            <person name="Henrissat B."/>
            <person name="Hoppner M.P."/>
            <person name="Ishida K."/>
            <person name="Kim E."/>
            <person name="Koreny L."/>
            <person name="Kroth P.G."/>
            <person name="Liu Y."/>
            <person name="Malik S.B."/>
            <person name="Maier U.G."/>
            <person name="McRose D."/>
            <person name="Mock T."/>
            <person name="Neilson J.A."/>
            <person name="Onodera N.T."/>
            <person name="Poole A.M."/>
            <person name="Pritham E.J."/>
            <person name="Richards T.A."/>
            <person name="Rocap G."/>
            <person name="Roy S.W."/>
            <person name="Sarai C."/>
            <person name="Schaack S."/>
            <person name="Shirato S."/>
            <person name="Slamovits C.H."/>
            <person name="Spencer D.F."/>
            <person name="Suzuki S."/>
            <person name="Worden A.Z."/>
            <person name="Zauner S."/>
            <person name="Barry K."/>
            <person name="Bell C."/>
            <person name="Bharti A.K."/>
            <person name="Crow J.A."/>
            <person name="Grimwood J."/>
            <person name="Kramer R."/>
            <person name="Lindquist E."/>
            <person name="Lucas S."/>
            <person name="Salamov A."/>
            <person name="McFadden G.I."/>
            <person name="Lane C.E."/>
            <person name="Keeling P.J."/>
            <person name="Gray M.W."/>
            <person name="Grigoriev I.V."/>
            <person name="Archibald J.M."/>
        </authorList>
    </citation>
    <scope>NUCLEOTIDE SEQUENCE</scope>
    <source>
        <strain evidence="5 7">CCMP2712</strain>
    </source>
</reference>
<dbReference type="KEGG" id="gtt:GUITHDRAFT_146637"/>
<dbReference type="eggNOG" id="ENOG502T2AI">
    <property type="taxonomic scope" value="Eukaryota"/>
</dbReference>
<feature type="compositionally biased region" description="Basic and acidic residues" evidence="2">
    <location>
        <begin position="394"/>
        <end position="409"/>
    </location>
</feature>
<feature type="domain" description="Cyclic nucleotide-binding" evidence="3">
    <location>
        <begin position="218"/>
        <end position="316"/>
    </location>
</feature>
<sequence length="817" mass="91474">MAMLERRKSTEALLLERLDLMEFELNDTFQILGDTLSKAKNVLNAAGESLAKWFANLSPHELNISIEKAFRRFDEDASGTLQRSEIQKAFAMMGKRFTDEDLDIVLKEYDANGDGCIDLDNHNCDDDENEDYVGIAVDLSNSSAMQEEFSHMVKLQLKVPCFTGCSPCTICTNNQEECYVDSVHEQKEKKRLELQATFDKVMEDAALSMGELLAPIPIFSWLQTEDRERLGSESRLLHFCEGEEVVRAGEESVSMFVVVQGEVAVLVGGNQVFSFLPGHFFGETGLIKNEKRNATIVASSPSSCLEISRDTFRRFLQGRLHSQHLHAELKRRKAGKVDRSQSCEEILQELVKLAQQRKRMFESSQMTRTKSTSSTSSASSTSSLSRRPSRGTRRSLDSGKDHAATEMHRSFSVPSALQDEKKDVRKEAFVRSILTRAASSSRDFEEEEEEEQLQRTVSSPVASSKDLTREPYRAMRRRNTSMAPLQEPVAVVSSKRQLPLLKKKDPTPLPPPPHPAPSHDPVGPLPVTDTATPPADAPPPDAGALPPQGASPRPLEEGPGPHKDQLYPTRLSKRTTLRSDECEDEVSCCCEEEEAIEDGQEAESSIGMPSRCSTCSLEEMPDCISRTHSAEDENGAVRREEEMRGEGFQALSHRPFTAEPTKMGTPFRKEWRRASAEEGRAVVDPLMEVKVRLVHGREAGDAREQERRERVGRTVSASYKSDVRRSSNEQVALFNIRRLSSAGSNLIFFEQKVSRARSTVGSRRRASGPSEIERERRRSEEELKETLLHGTASSSRISIINLRGSMRKLKSDKLPQL</sequence>
<evidence type="ECO:0000259" key="3">
    <source>
        <dbReference type="PROSITE" id="PS50042"/>
    </source>
</evidence>
<gene>
    <name evidence="5" type="ORF">GUITHDRAFT_146637</name>
</gene>
<dbReference type="Pfam" id="PF00027">
    <property type="entry name" value="cNMP_binding"/>
    <property type="match status" value="1"/>
</dbReference>
<feature type="region of interest" description="Disordered" evidence="2">
    <location>
        <begin position="624"/>
        <end position="667"/>
    </location>
</feature>
<feature type="region of interest" description="Disordered" evidence="2">
    <location>
        <begin position="438"/>
        <end position="583"/>
    </location>
</feature>
<dbReference type="InterPro" id="IPR014710">
    <property type="entry name" value="RmlC-like_jellyroll"/>
</dbReference>
<reference evidence="7" key="2">
    <citation type="submission" date="2012-11" db="EMBL/GenBank/DDBJ databases">
        <authorList>
            <person name="Kuo A."/>
            <person name="Curtis B.A."/>
            <person name="Tanifuji G."/>
            <person name="Burki F."/>
            <person name="Gruber A."/>
            <person name="Irimia M."/>
            <person name="Maruyama S."/>
            <person name="Arias M.C."/>
            <person name="Ball S.G."/>
            <person name="Gile G.H."/>
            <person name="Hirakawa Y."/>
            <person name="Hopkins J.F."/>
            <person name="Rensing S.A."/>
            <person name="Schmutz J."/>
            <person name="Symeonidi A."/>
            <person name="Elias M."/>
            <person name="Eveleigh R.J."/>
            <person name="Herman E.K."/>
            <person name="Klute M.J."/>
            <person name="Nakayama T."/>
            <person name="Obornik M."/>
            <person name="Reyes-Prieto A."/>
            <person name="Armbrust E.V."/>
            <person name="Aves S.J."/>
            <person name="Beiko R.G."/>
            <person name="Coutinho P."/>
            <person name="Dacks J.B."/>
            <person name="Durnford D.G."/>
            <person name="Fast N.M."/>
            <person name="Green B.R."/>
            <person name="Grisdale C."/>
            <person name="Hempe F."/>
            <person name="Henrissat B."/>
            <person name="Hoppner M.P."/>
            <person name="Ishida K.-I."/>
            <person name="Kim E."/>
            <person name="Koreny L."/>
            <person name="Kroth P.G."/>
            <person name="Liu Y."/>
            <person name="Malik S.-B."/>
            <person name="Maier U.G."/>
            <person name="McRose D."/>
            <person name="Mock T."/>
            <person name="Neilson J.A."/>
            <person name="Onodera N.T."/>
            <person name="Poole A.M."/>
            <person name="Pritham E.J."/>
            <person name="Richards T.A."/>
            <person name="Rocap G."/>
            <person name="Roy S.W."/>
            <person name="Sarai C."/>
            <person name="Schaack S."/>
            <person name="Shirato S."/>
            <person name="Slamovits C.H."/>
            <person name="Spencer D.F."/>
            <person name="Suzuki S."/>
            <person name="Worden A.Z."/>
            <person name="Zauner S."/>
            <person name="Barry K."/>
            <person name="Bell C."/>
            <person name="Bharti A.K."/>
            <person name="Crow J.A."/>
            <person name="Grimwood J."/>
            <person name="Kramer R."/>
            <person name="Lindquist E."/>
            <person name="Lucas S."/>
            <person name="Salamov A."/>
            <person name="McFadden G.I."/>
            <person name="Lane C.E."/>
            <person name="Keeling P.J."/>
            <person name="Gray M.W."/>
            <person name="Grigoriev I.V."/>
            <person name="Archibald J.M."/>
        </authorList>
    </citation>
    <scope>NUCLEOTIDE SEQUENCE</scope>
    <source>
        <strain evidence="7">CCMP2712</strain>
    </source>
</reference>
<dbReference type="PROSITE" id="PS50042">
    <property type="entry name" value="CNMP_BINDING_3"/>
    <property type="match status" value="1"/>
</dbReference>
<dbReference type="Gene3D" id="1.10.238.10">
    <property type="entry name" value="EF-hand"/>
    <property type="match status" value="1"/>
</dbReference>
<feature type="compositionally biased region" description="Low complexity" evidence="2">
    <location>
        <begin position="525"/>
        <end position="534"/>
    </location>
</feature>
<dbReference type="HOGENOM" id="CLU_345966_0_0_1"/>
<evidence type="ECO:0008006" key="8">
    <source>
        <dbReference type="Google" id="ProtNLM"/>
    </source>
</evidence>
<dbReference type="GO" id="GO:0005952">
    <property type="term" value="C:cAMP-dependent protein kinase complex"/>
    <property type="evidence" value="ECO:0007669"/>
    <property type="project" value="InterPro"/>
</dbReference>
<dbReference type="EMBL" id="JH993094">
    <property type="protein sequence ID" value="EKX35227.1"/>
    <property type="molecule type" value="Genomic_DNA"/>
</dbReference>
<dbReference type="GO" id="GO:0005829">
    <property type="term" value="C:cytosol"/>
    <property type="evidence" value="ECO:0007669"/>
    <property type="project" value="TreeGrafter"/>
</dbReference>
<evidence type="ECO:0000313" key="6">
    <source>
        <dbReference type="EnsemblProtists" id="EKX35227"/>
    </source>
</evidence>
<dbReference type="InterPro" id="IPR050503">
    <property type="entry name" value="cAMP-dep_PK_reg_su-like"/>
</dbReference>
<protein>
    <recommendedName>
        <fullName evidence="8">Calmodulin</fullName>
    </recommendedName>
</protein>
<dbReference type="CDD" id="cd00051">
    <property type="entry name" value="EFh"/>
    <property type="match status" value="1"/>
</dbReference>
<dbReference type="InterPro" id="IPR018247">
    <property type="entry name" value="EF_Hand_1_Ca_BS"/>
</dbReference>
<dbReference type="GeneID" id="17291965"/>
<feature type="compositionally biased region" description="Basic and acidic residues" evidence="2">
    <location>
        <begin position="554"/>
        <end position="565"/>
    </location>
</feature>
<name>L1IGL5_GUITC</name>
<dbReference type="SMART" id="SM00100">
    <property type="entry name" value="cNMP"/>
    <property type="match status" value="1"/>
</dbReference>
<feature type="region of interest" description="Disordered" evidence="2">
    <location>
        <begin position="358"/>
        <end position="423"/>
    </location>
</feature>
<proteinExistence type="predicted"/>
<dbReference type="InterPro" id="IPR002048">
    <property type="entry name" value="EF_hand_dom"/>
</dbReference>
<keyword evidence="1" id="KW-0106">Calcium</keyword>
<dbReference type="AlphaFoldDB" id="L1IGL5"/>
<dbReference type="RefSeq" id="XP_005822207.1">
    <property type="nucleotide sequence ID" value="XM_005822150.1"/>
</dbReference>
<dbReference type="PROSITE" id="PS00018">
    <property type="entry name" value="EF_HAND_1"/>
    <property type="match status" value="1"/>
</dbReference>
<accession>L1IGL5</accession>
<organism evidence="5">
    <name type="scientific">Guillardia theta (strain CCMP2712)</name>
    <name type="common">Cryptophyte</name>
    <dbReference type="NCBI Taxonomy" id="905079"/>
    <lineage>
        <taxon>Eukaryota</taxon>
        <taxon>Cryptophyceae</taxon>
        <taxon>Pyrenomonadales</taxon>
        <taxon>Geminigeraceae</taxon>
        <taxon>Guillardia</taxon>
    </lineage>
</organism>
<reference evidence="6" key="3">
    <citation type="submission" date="2015-06" db="UniProtKB">
        <authorList>
            <consortium name="EnsemblProtists"/>
        </authorList>
    </citation>
    <scope>IDENTIFICATION</scope>
</reference>
<evidence type="ECO:0000256" key="1">
    <source>
        <dbReference type="ARBA" id="ARBA00022837"/>
    </source>
</evidence>
<dbReference type="InterPro" id="IPR011992">
    <property type="entry name" value="EF-hand-dom_pair"/>
</dbReference>